<dbReference type="PATRIC" id="fig|649747.3.peg.775"/>
<keyword evidence="3" id="KW-1185">Reference proteome</keyword>
<dbReference type="EMBL" id="AWSJ01000055">
    <property type="protein sequence ID" value="ERI11043.1"/>
    <property type="molecule type" value="Genomic_DNA"/>
</dbReference>
<feature type="domain" description="Aminotransferase class I/classII large" evidence="1">
    <location>
        <begin position="49"/>
        <end position="355"/>
    </location>
</feature>
<organism evidence="2 3">
    <name type="scientific">Aneurinibacillus aneurinilyticus ATCC 12856</name>
    <dbReference type="NCBI Taxonomy" id="649747"/>
    <lineage>
        <taxon>Bacteria</taxon>
        <taxon>Bacillati</taxon>
        <taxon>Bacillota</taxon>
        <taxon>Bacilli</taxon>
        <taxon>Bacillales</taxon>
        <taxon>Paenibacillaceae</taxon>
        <taxon>Aneurinibacillus group</taxon>
        <taxon>Aneurinibacillus</taxon>
    </lineage>
</organism>
<reference evidence="2 3" key="1">
    <citation type="submission" date="2013-08" db="EMBL/GenBank/DDBJ databases">
        <authorList>
            <person name="Weinstock G."/>
            <person name="Sodergren E."/>
            <person name="Wylie T."/>
            <person name="Fulton L."/>
            <person name="Fulton R."/>
            <person name="Fronick C."/>
            <person name="O'Laughlin M."/>
            <person name="Godfrey J."/>
            <person name="Miner T."/>
            <person name="Herter B."/>
            <person name="Appelbaum E."/>
            <person name="Cordes M."/>
            <person name="Lek S."/>
            <person name="Wollam A."/>
            <person name="Pepin K.H."/>
            <person name="Palsikar V.B."/>
            <person name="Mitreva M."/>
            <person name="Wilson R.K."/>
        </authorList>
    </citation>
    <scope>NUCLEOTIDE SEQUENCE [LARGE SCALE GENOMIC DNA]</scope>
    <source>
        <strain evidence="2 3">ATCC 12856</strain>
    </source>
</reference>
<dbReference type="Proteomes" id="UP000016511">
    <property type="component" value="Unassembled WGS sequence"/>
</dbReference>
<evidence type="ECO:0000259" key="1">
    <source>
        <dbReference type="Pfam" id="PF00155"/>
    </source>
</evidence>
<evidence type="ECO:0000313" key="3">
    <source>
        <dbReference type="Proteomes" id="UP000016511"/>
    </source>
</evidence>
<dbReference type="GO" id="GO:0003824">
    <property type="term" value="F:catalytic activity"/>
    <property type="evidence" value="ECO:0007669"/>
    <property type="project" value="UniProtKB-ARBA"/>
</dbReference>
<dbReference type="PANTHER" id="PTHR43510:SF1">
    <property type="entry name" value="AMINOTRANSFERASE FUNCTION, HYPOTHETICAL (EUROFUNG)"/>
    <property type="match status" value="1"/>
</dbReference>
<dbReference type="Pfam" id="PF00155">
    <property type="entry name" value="Aminotran_1_2"/>
    <property type="match status" value="1"/>
</dbReference>
<proteinExistence type="predicted"/>
<protein>
    <submittedName>
        <fullName evidence="2">Putative transaminase</fullName>
    </submittedName>
</protein>
<dbReference type="SUPFAM" id="SSF53383">
    <property type="entry name" value="PLP-dependent transferases"/>
    <property type="match status" value="1"/>
</dbReference>
<dbReference type="HOGENOM" id="CLU_017584_4_4_9"/>
<dbReference type="InterPro" id="IPR015422">
    <property type="entry name" value="PyrdxlP-dep_Trfase_small"/>
</dbReference>
<dbReference type="Gene3D" id="3.40.640.10">
    <property type="entry name" value="Type I PLP-dependent aspartate aminotransferase-like (Major domain)"/>
    <property type="match status" value="1"/>
</dbReference>
<name>U1X911_ANEAE</name>
<dbReference type="CDD" id="cd00609">
    <property type="entry name" value="AAT_like"/>
    <property type="match status" value="1"/>
</dbReference>
<dbReference type="GO" id="GO:0030170">
    <property type="term" value="F:pyridoxal phosphate binding"/>
    <property type="evidence" value="ECO:0007669"/>
    <property type="project" value="InterPro"/>
</dbReference>
<evidence type="ECO:0000313" key="2">
    <source>
        <dbReference type="EMBL" id="ERI11043.1"/>
    </source>
</evidence>
<sequence>MVNFMRLKDFKLEVYFNQYEFTAPYLLTQSDCESMTIQDLMSFESGAEEKLKNVWLGYTEVPGNPELRVEVAKLYSKINADDILIHVGAQEAIFNYMNVVLNPGDHIVCQFPVYQSLYEVAHSIGCEVSRWELKQGKNGWVVDIDELKNLIKPNTKLIAINTPNNPTGYVLSLDEMQAITEIARKDNIHVFCDEVYKGLEYDGNKLPWFSDMYENAVSLGVMSKAYGLSGLRIGWVSTQNKEIYDKMVRFKHYTSICSSAPSEFLTVIALRHGERILKRNLEIIKDNLAIADDFFMKYEHVFINNKPKSGPIAFHKINIAQPVANFCEKLVSEKGVLLLPASIYDYDENYLRMGYGRKNFRESLAIFEEYLVENRIV</sequence>
<dbReference type="Gene3D" id="3.90.1150.10">
    <property type="entry name" value="Aspartate Aminotransferase, domain 1"/>
    <property type="match status" value="1"/>
</dbReference>
<dbReference type="InterPro" id="IPR015424">
    <property type="entry name" value="PyrdxlP-dep_Trfase"/>
</dbReference>
<dbReference type="STRING" id="649747.HMPREF0083_00855"/>
<dbReference type="AlphaFoldDB" id="U1X911"/>
<dbReference type="PANTHER" id="PTHR43510">
    <property type="entry name" value="AMINOTRANSFERASE FUNCTION, HYPOTHETICAL (EUROFUNG)"/>
    <property type="match status" value="1"/>
</dbReference>
<gene>
    <name evidence="2" type="ORF">HMPREF0083_00855</name>
</gene>
<dbReference type="InterPro" id="IPR004839">
    <property type="entry name" value="Aminotransferase_I/II_large"/>
</dbReference>
<dbReference type="InterPro" id="IPR015421">
    <property type="entry name" value="PyrdxlP-dep_Trfase_major"/>
</dbReference>
<dbReference type="eggNOG" id="COG0436">
    <property type="taxonomic scope" value="Bacteria"/>
</dbReference>
<accession>U1X911</accession>
<comment type="caution">
    <text evidence="2">The sequence shown here is derived from an EMBL/GenBank/DDBJ whole genome shotgun (WGS) entry which is preliminary data.</text>
</comment>